<protein>
    <submittedName>
        <fullName evidence="1">Uncharacterized protein</fullName>
    </submittedName>
</protein>
<evidence type="ECO:0000313" key="2">
    <source>
        <dbReference type="Proteomes" id="UP000004121"/>
    </source>
</evidence>
<evidence type="ECO:0000313" key="1">
    <source>
        <dbReference type="EMBL" id="EEJ50241.1"/>
    </source>
</evidence>
<comment type="caution">
    <text evidence="1">The sequence shown here is derived from an EMBL/GenBank/DDBJ whole genome shotgun (WGS) entry which is preliminary data.</text>
</comment>
<sequence>MYLALFFGIFCILLFRDFSSLFFRKNRGRKWENSSILSCHFPENSVL</sequence>
<dbReference type="EMBL" id="ACKX01000235">
    <property type="protein sequence ID" value="EEJ50241.1"/>
    <property type="molecule type" value="Genomic_DNA"/>
</dbReference>
<gene>
    <name evidence="1" type="ORF">HMPREF6123_2510</name>
</gene>
<dbReference type="STRING" id="585501.HMPREF6123_2510"/>
<name>C2L191_9FIRM</name>
<reference evidence="1 2" key="1">
    <citation type="submission" date="2009-04" db="EMBL/GenBank/DDBJ databases">
        <authorList>
            <person name="Qin X."/>
            <person name="Bachman B."/>
            <person name="Battles P."/>
            <person name="Bell A."/>
            <person name="Bess C."/>
            <person name="Bickham C."/>
            <person name="Chaboub L."/>
            <person name="Chen D."/>
            <person name="Coyle M."/>
            <person name="Deiros D.R."/>
            <person name="Dinh H."/>
            <person name="Forbes L."/>
            <person name="Fowler G."/>
            <person name="Francisco L."/>
            <person name="Fu Q."/>
            <person name="Gubbala S."/>
            <person name="Hale W."/>
            <person name="Han Y."/>
            <person name="Hemphill L."/>
            <person name="Highlander S.K."/>
            <person name="Hirani K."/>
            <person name="Hogues M."/>
            <person name="Jackson L."/>
            <person name="Jakkamsetti A."/>
            <person name="Javaid M."/>
            <person name="Jiang H."/>
            <person name="Korchina V."/>
            <person name="Kovar C."/>
            <person name="Lara F."/>
            <person name="Lee S."/>
            <person name="Mata R."/>
            <person name="Mathew T."/>
            <person name="Moen C."/>
            <person name="Morales K."/>
            <person name="Munidasa M."/>
            <person name="Nazareth L."/>
            <person name="Ngo R."/>
            <person name="Nguyen L."/>
            <person name="Okwuonu G."/>
            <person name="Ongeri F."/>
            <person name="Patil S."/>
            <person name="Petrosino J."/>
            <person name="Pham C."/>
            <person name="Pham P."/>
            <person name="Pu L.-L."/>
            <person name="Puazo M."/>
            <person name="Raj R."/>
            <person name="Reid J."/>
            <person name="Rouhana J."/>
            <person name="Saada N."/>
            <person name="Shang Y."/>
            <person name="Simmons D."/>
            <person name="Thornton R."/>
            <person name="Warren J."/>
            <person name="Weissenberger G."/>
            <person name="Zhang J."/>
            <person name="Zhang L."/>
            <person name="Zhou C."/>
            <person name="Zhu D."/>
            <person name="Muzny D."/>
            <person name="Worley K."/>
            <person name="Gibbs R."/>
        </authorList>
    </citation>
    <scope>NUCLEOTIDE SEQUENCE [LARGE SCALE GENOMIC DNA]</scope>
    <source>
        <strain evidence="1 2">F0268</strain>
    </source>
</reference>
<dbReference type="HOGENOM" id="CLU_3170969_0_0_9"/>
<dbReference type="AlphaFoldDB" id="C2L191"/>
<keyword evidence="2" id="KW-1185">Reference proteome</keyword>
<organism evidence="1 2">
    <name type="scientific">Oribacterium sinus F0268</name>
    <dbReference type="NCBI Taxonomy" id="585501"/>
    <lineage>
        <taxon>Bacteria</taxon>
        <taxon>Bacillati</taxon>
        <taxon>Bacillota</taxon>
        <taxon>Clostridia</taxon>
        <taxon>Lachnospirales</taxon>
        <taxon>Lachnospiraceae</taxon>
        <taxon>Oribacterium</taxon>
    </lineage>
</organism>
<dbReference type="InParanoid" id="C2L191"/>
<proteinExistence type="predicted"/>
<accession>C2L191</accession>
<dbReference type="Proteomes" id="UP000004121">
    <property type="component" value="Unassembled WGS sequence"/>
</dbReference>